<name>A0A0R3SZB8_HYMDI</name>
<reference evidence="3" key="1">
    <citation type="submission" date="2017-02" db="UniProtKB">
        <authorList>
            <consortium name="WormBaseParasite"/>
        </authorList>
    </citation>
    <scope>IDENTIFICATION</scope>
</reference>
<sequence>MNIWMDKAYSKAYISNDSFPESEYLEKNIIDVYKYEALLNGVDFDKSTCTAHGFRWIQENEVARKKLLPKDFNKHVTFDEFMTLDSNLDNYLSTVSALAVQTLLNTTPSQSRKVVKSSRLPKDWETWEQERKVVYGHEMPSRPMSFDQSGCPWRLAGAGGPCADRMTE</sequence>
<protein>
    <submittedName>
        <fullName evidence="3">Peptidase_M13_N domain-containing protein</fullName>
    </submittedName>
</protein>
<proteinExistence type="predicted"/>
<reference evidence="1 2" key="2">
    <citation type="submission" date="2018-11" db="EMBL/GenBank/DDBJ databases">
        <authorList>
            <consortium name="Pathogen Informatics"/>
        </authorList>
    </citation>
    <scope>NUCLEOTIDE SEQUENCE [LARGE SCALE GENOMIC DNA]</scope>
</reference>
<dbReference type="Proteomes" id="UP000274504">
    <property type="component" value="Unassembled WGS sequence"/>
</dbReference>
<dbReference type="WBParaSite" id="HDID_0001111401-mRNA-1">
    <property type="protein sequence ID" value="HDID_0001111401-mRNA-1"/>
    <property type="gene ID" value="HDID_0001111401"/>
</dbReference>
<gene>
    <name evidence="1" type="ORF">HDID_LOCUS11111</name>
</gene>
<organism evidence="3">
    <name type="scientific">Hymenolepis diminuta</name>
    <name type="common">Rat tapeworm</name>
    <dbReference type="NCBI Taxonomy" id="6216"/>
    <lineage>
        <taxon>Eukaryota</taxon>
        <taxon>Metazoa</taxon>
        <taxon>Spiralia</taxon>
        <taxon>Lophotrochozoa</taxon>
        <taxon>Platyhelminthes</taxon>
        <taxon>Cestoda</taxon>
        <taxon>Eucestoda</taxon>
        <taxon>Cyclophyllidea</taxon>
        <taxon>Hymenolepididae</taxon>
        <taxon>Hymenolepis</taxon>
    </lineage>
</organism>
<evidence type="ECO:0000313" key="3">
    <source>
        <dbReference type="WBParaSite" id="HDID_0001111401-mRNA-1"/>
    </source>
</evidence>
<evidence type="ECO:0000313" key="2">
    <source>
        <dbReference type="Proteomes" id="UP000274504"/>
    </source>
</evidence>
<dbReference type="EMBL" id="UYSG01012526">
    <property type="protein sequence ID" value="VDL64841.1"/>
    <property type="molecule type" value="Genomic_DNA"/>
</dbReference>
<evidence type="ECO:0000313" key="1">
    <source>
        <dbReference type="EMBL" id="VDL64841.1"/>
    </source>
</evidence>
<accession>A0A0R3SZB8</accession>
<dbReference type="AlphaFoldDB" id="A0A0R3SZB8"/>